<reference evidence="2" key="1">
    <citation type="journal article" date="2020" name="Mol. Plant Microbe">
        <title>Rhizobial microsymbionts of the narrowly endemic Oxytropis species growing in Kamchatka are characterized by significant genetic diversity and possess a set of genes that are associated with T3SS and T6SS secretion systems and can affect the development of symbiosis.</title>
        <authorList>
            <person name="Safronova V."/>
            <person name="Guro P."/>
            <person name="Sazanova A."/>
            <person name="Kuznetsova I."/>
            <person name="Belimov A."/>
            <person name="Yakubov V."/>
            <person name="Chirak E."/>
            <person name="Afonin A."/>
            <person name="Gogolev Y."/>
            <person name="Andronov E."/>
            <person name="Tikhonovich I."/>
        </authorList>
    </citation>
    <scope>NUCLEOTIDE SEQUENCE [LARGE SCALE GENOMIC DNA]</scope>
    <source>
        <strain evidence="2">583</strain>
        <plasmid evidence="2">p_1</plasmid>
    </source>
</reference>
<dbReference type="AlphaFoldDB" id="A0A7G6T5B7"/>
<gene>
    <name evidence="1" type="ORF">HB778_39860</name>
</gene>
<evidence type="ECO:0000313" key="1">
    <source>
        <dbReference type="EMBL" id="QND61949.1"/>
    </source>
</evidence>
<protein>
    <submittedName>
        <fullName evidence="1">Uncharacterized protein</fullName>
    </submittedName>
</protein>
<sequence length="53" mass="5738">MIPDFSQIGWVPPRRAPIEVKGQRMTPEGLVSIDAVNLHDAGSGQANLGRVVR</sequence>
<dbReference type="RefSeq" id="WP_183455494.1">
    <property type="nucleotide sequence ID" value="NZ_CP050299.1"/>
</dbReference>
<accession>A0A7G6T5B7</accession>
<dbReference type="Proteomes" id="UP000515465">
    <property type="component" value="Plasmid p_1"/>
</dbReference>
<evidence type="ECO:0000313" key="2">
    <source>
        <dbReference type="Proteomes" id="UP000515465"/>
    </source>
</evidence>
<geneLocation type="plasmid" evidence="1 2">
    <name>p_1</name>
</geneLocation>
<organism evidence="1 2">
    <name type="scientific">Mesorhizobium huakuii</name>
    <dbReference type="NCBI Taxonomy" id="28104"/>
    <lineage>
        <taxon>Bacteria</taxon>
        <taxon>Pseudomonadati</taxon>
        <taxon>Pseudomonadota</taxon>
        <taxon>Alphaproteobacteria</taxon>
        <taxon>Hyphomicrobiales</taxon>
        <taxon>Phyllobacteriaceae</taxon>
        <taxon>Mesorhizobium</taxon>
    </lineage>
</organism>
<dbReference type="EMBL" id="CP050299">
    <property type="protein sequence ID" value="QND61949.1"/>
    <property type="molecule type" value="Genomic_DNA"/>
</dbReference>
<name>A0A7G6T5B7_9HYPH</name>
<keyword evidence="1" id="KW-0614">Plasmid</keyword>
<proteinExistence type="predicted"/>